<name>F9DMK0_9BACL</name>
<dbReference type="Proteomes" id="UP000005316">
    <property type="component" value="Unassembled WGS sequence"/>
</dbReference>
<gene>
    <name evidence="1" type="ORF">HMPREF9372_0030</name>
</gene>
<evidence type="ECO:0000313" key="1">
    <source>
        <dbReference type="EMBL" id="EGQ27988.1"/>
    </source>
</evidence>
<dbReference type="HOGENOM" id="CLU_3296739_0_0_9"/>
<sequence length="40" mass="4860">MKEHDLWEISLRHTFYLSLVNNEIEMYNKGKDNSMKVVFV</sequence>
<comment type="caution">
    <text evidence="1">The sequence shown here is derived from an EMBL/GenBank/DDBJ whole genome shotgun (WGS) entry which is preliminary data.</text>
</comment>
<accession>F9DMK0</accession>
<dbReference type="EMBL" id="AFPZ01000001">
    <property type="protein sequence ID" value="EGQ27988.1"/>
    <property type="molecule type" value="Genomic_DNA"/>
</dbReference>
<reference evidence="1 2" key="1">
    <citation type="submission" date="2011-04" db="EMBL/GenBank/DDBJ databases">
        <authorList>
            <person name="Muzny D."/>
            <person name="Qin X."/>
            <person name="Deng J."/>
            <person name="Jiang H."/>
            <person name="Liu Y."/>
            <person name="Qu J."/>
            <person name="Song X.-Z."/>
            <person name="Zhang L."/>
            <person name="Thornton R."/>
            <person name="Coyle M."/>
            <person name="Francisco L."/>
            <person name="Jackson L."/>
            <person name="Javaid M."/>
            <person name="Korchina V."/>
            <person name="Kovar C."/>
            <person name="Mata R."/>
            <person name="Mathew T."/>
            <person name="Ngo R."/>
            <person name="Nguyen L."/>
            <person name="Nguyen N."/>
            <person name="Okwuonu G."/>
            <person name="Ongeri F."/>
            <person name="Pham C."/>
            <person name="Simmons D."/>
            <person name="Wilczek-Boney K."/>
            <person name="Hale W."/>
            <person name="Jakkamsetti A."/>
            <person name="Pham P."/>
            <person name="Ruth R."/>
            <person name="San Lucas F."/>
            <person name="Warren J."/>
            <person name="Zhang J."/>
            <person name="Zhao Z."/>
            <person name="Zhou C."/>
            <person name="Zhu D."/>
            <person name="Lee S."/>
            <person name="Bess C."/>
            <person name="Blankenburg K."/>
            <person name="Forbes L."/>
            <person name="Fu Q."/>
            <person name="Gubbala S."/>
            <person name="Hirani K."/>
            <person name="Jayaseelan J.C."/>
            <person name="Lara F."/>
            <person name="Munidasa M."/>
            <person name="Palculict T."/>
            <person name="Patil S."/>
            <person name="Pu L.-L."/>
            <person name="Saada N."/>
            <person name="Tang L."/>
            <person name="Weissenberger G."/>
            <person name="Zhu Y."/>
            <person name="Hemphill L."/>
            <person name="Shang Y."/>
            <person name="Youmans B."/>
            <person name="Ayvaz T."/>
            <person name="Ross M."/>
            <person name="Santibanez J."/>
            <person name="Aqrawi P."/>
            <person name="Gross S."/>
            <person name="Joshi V."/>
            <person name="Fowler G."/>
            <person name="Nazareth L."/>
            <person name="Reid J."/>
            <person name="Worley K."/>
            <person name="Petrosino J."/>
            <person name="Highlander S."/>
            <person name="Gibbs R."/>
        </authorList>
    </citation>
    <scope>NUCLEOTIDE SEQUENCE [LARGE SCALE GENOMIC DNA]</scope>
    <source>
        <strain evidence="1 2">2681</strain>
    </source>
</reference>
<dbReference type="AlphaFoldDB" id="F9DMK0"/>
<organism evidence="1 2">
    <name type="scientific">Sporosarcina newyorkensis 2681</name>
    <dbReference type="NCBI Taxonomy" id="1027292"/>
    <lineage>
        <taxon>Bacteria</taxon>
        <taxon>Bacillati</taxon>
        <taxon>Bacillota</taxon>
        <taxon>Bacilli</taxon>
        <taxon>Bacillales</taxon>
        <taxon>Caryophanaceae</taxon>
        <taxon>Sporosarcina</taxon>
    </lineage>
</organism>
<proteinExistence type="predicted"/>
<evidence type="ECO:0000313" key="2">
    <source>
        <dbReference type="Proteomes" id="UP000005316"/>
    </source>
</evidence>
<protein>
    <submittedName>
        <fullName evidence="1">Uncharacterized protein</fullName>
    </submittedName>
</protein>